<gene>
    <name evidence="2" type="ORF">AVDCRST_MAG40-631</name>
</gene>
<organism evidence="2">
    <name type="scientific">uncultured Gemmatimonadaceae bacterium</name>
    <dbReference type="NCBI Taxonomy" id="246130"/>
    <lineage>
        <taxon>Bacteria</taxon>
        <taxon>Pseudomonadati</taxon>
        <taxon>Gemmatimonadota</taxon>
        <taxon>Gemmatimonadia</taxon>
        <taxon>Gemmatimonadales</taxon>
        <taxon>Gemmatimonadaceae</taxon>
        <taxon>environmental samples</taxon>
    </lineage>
</organism>
<proteinExistence type="predicted"/>
<sequence length="27" mass="3074">RPDRGSGCARARPVRDEGRRRPRGRAL</sequence>
<evidence type="ECO:0000313" key="2">
    <source>
        <dbReference type="EMBL" id="CAA9305298.1"/>
    </source>
</evidence>
<feature type="non-terminal residue" evidence="2">
    <location>
        <position position="27"/>
    </location>
</feature>
<dbReference type="EMBL" id="CADCTX010000180">
    <property type="protein sequence ID" value="CAA9305298.1"/>
    <property type="molecule type" value="Genomic_DNA"/>
</dbReference>
<name>A0A6J4KGT4_9BACT</name>
<evidence type="ECO:0000256" key="1">
    <source>
        <dbReference type="SAM" id="MobiDB-lite"/>
    </source>
</evidence>
<dbReference type="AlphaFoldDB" id="A0A6J4KGT4"/>
<accession>A0A6J4KGT4</accession>
<feature type="non-terminal residue" evidence="2">
    <location>
        <position position="1"/>
    </location>
</feature>
<reference evidence="2" key="1">
    <citation type="submission" date="2020-02" db="EMBL/GenBank/DDBJ databases">
        <authorList>
            <person name="Meier V. D."/>
        </authorList>
    </citation>
    <scope>NUCLEOTIDE SEQUENCE</scope>
    <source>
        <strain evidence="2">AVDCRST_MAG40</strain>
    </source>
</reference>
<protein>
    <submittedName>
        <fullName evidence="2">Uncharacterized protein</fullName>
    </submittedName>
</protein>
<feature type="region of interest" description="Disordered" evidence="1">
    <location>
        <begin position="1"/>
        <end position="27"/>
    </location>
</feature>